<evidence type="ECO:0000313" key="2">
    <source>
        <dbReference type="Proteomes" id="UP000199595"/>
    </source>
</evidence>
<dbReference type="OrthoDB" id="9811902at2"/>
<dbReference type="STRING" id="762486.SAMN05444411_101776"/>
<gene>
    <name evidence="1" type="ORF">SAMN05444411_101776</name>
</gene>
<sequence length="342" mass="40629">MNLFIFPAIASFSGGYEIAVYHAYKKLKPKEEDVVIWYTNSTEIPFLREQDIVLPQASLKSIKNIKNILSGRFSKELSVNDLIFLKKYDFNNIHCDEVVFYRALRTLFPDKLINVRFHNCFSRILHRKELLNIKLDFRFWLKMKVLAMLERKIFRDKNIYKIFLSDEDRDYYKANIGNNYDSEVWSFKIDLEKMNANRKNYVLKNKIVWFGGIESHKKKSVEWFVTKVFPEIKNHYPKMEFHLYGRGTEDFNLPQKSIFGHGFYLKEDFPFSTEALYINPDLIGGGVKLKLSTYLEEGIPFISTPFGFEGYKKELRDDKYCFVEEDSNWVEKIISIFDVDLN</sequence>
<dbReference type="AlphaFoldDB" id="A0A1H2TQH1"/>
<name>A0A1H2TQH1_9FLAO</name>
<reference evidence="1 2" key="1">
    <citation type="submission" date="2016-10" db="EMBL/GenBank/DDBJ databases">
        <authorList>
            <person name="de Groot N.N."/>
        </authorList>
    </citation>
    <scope>NUCLEOTIDE SEQUENCE [LARGE SCALE GENOMIC DNA]</scope>
    <source>
        <strain evidence="1 2">DSM 24956</strain>
    </source>
</reference>
<accession>A0A1H2TQH1</accession>
<keyword evidence="2" id="KW-1185">Reference proteome</keyword>
<organism evidence="1 2">
    <name type="scientific">Lutibacter oricola</name>
    <dbReference type="NCBI Taxonomy" id="762486"/>
    <lineage>
        <taxon>Bacteria</taxon>
        <taxon>Pseudomonadati</taxon>
        <taxon>Bacteroidota</taxon>
        <taxon>Flavobacteriia</taxon>
        <taxon>Flavobacteriales</taxon>
        <taxon>Flavobacteriaceae</taxon>
        <taxon>Lutibacter</taxon>
    </lineage>
</organism>
<dbReference type="EMBL" id="FNNJ01000001">
    <property type="protein sequence ID" value="SDW46047.1"/>
    <property type="molecule type" value="Genomic_DNA"/>
</dbReference>
<dbReference type="Pfam" id="PF13692">
    <property type="entry name" value="Glyco_trans_1_4"/>
    <property type="match status" value="1"/>
</dbReference>
<dbReference type="SUPFAM" id="SSF53756">
    <property type="entry name" value="UDP-Glycosyltransferase/glycogen phosphorylase"/>
    <property type="match status" value="1"/>
</dbReference>
<protein>
    <submittedName>
        <fullName evidence="1">Uncharacterized protein</fullName>
    </submittedName>
</protein>
<evidence type="ECO:0000313" key="1">
    <source>
        <dbReference type="EMBL" id="SDW46047.1"/>
    </source>
</evidence>
<dbReference type="Proteomes" id="UP000199595">
    <property type="component" value="Unassembled WGS sequence"/>
</dbReference>
<proteinExistence type="predicted"/>
<dbReference type="RefSeq" id="WP_090119895.1">
    <property type="nucleotide sequence ID" value="NZ_FNNJ01000001.1"/>
</dbReference>